<dbReference type="EMBL" id="JAAOIW010000004">
    <property type="protein sequence ID" value="NHN31014.1"/>
    <property type="molecule type" value="Genomic_DNA"/>
</dbReference>
<dbReference type="Gene3D" id="3.30.70.360">
    <property type="match status" value="1"/>
</dbReference>
<dbReference type="PANTHER" id="PTHR32494:SF5">
    <property type="entry name" value="ALLANTOATE AMIDOHYDROLASE"/>
    <property type="match status" value="1"/>
</dbReference>
<dbReference type="PIRSF" id="PIRSF001235">
    <property type="entry name" value="Amidase_carbamoylase"/>
    <property type="match status" value="1"/>
</dbReference>
<dbReference type="Gene3D" id="3.40.630.10">
    <property type="entry name" value="Zn peptidases"/>
    <property type="match status" value="1"/>
</dbReference>
<dbReference type="SUPFAM" id="SSF55031">
    <property type="entry name" value="Bacterial exopeptidase dimerisation domain"/>
    <property type="match status" value="1"/>
</dbReference>
<comment type="similarity">
    <text evidence="1">Belongs to the peptidase M20 family.</text>
</comment>
<keyword evidence="2" id="KW-0378">Hydrolase</keyword>
<name>A0ABX0JA07_9BACL</name>
<comment type="caution">
    <text evidence="3">The sequence shown here is derived from an EMBL/GenBank/DDBJ whole genome shotgun (WGS) entry which is preliminary data.</text>
</comment>
<reference evidence="3" key="1">
    <citation type="submission" date="2020-03" db="EMBL/GenBank/DDBJ databases">
        <title>Draft sequencing of Paenibacilllus sp. S3N08.</title>
        <authorList>
            <person name="Kim D.-U."/>
        </authorList>
    </citation>
    <scope>NUCLEOTIDE SEQUENCE</scope>
    <source>
        <strain evidence="3">S3N08</strain>
    </source>
</reference>
<dbReference type="InterPro" id="IPR036264">
    <property type="entry name" value="Bact_exopeptidase_dim_dom"/>
</dbReference>
<dbReference type="InterPro" id="IPR010158">
    <property type="entry name" value="Amidase_Cbmase"/>
</dbReference>
<evidence type="ECO:0000256" key="1">
    <source>
        <dbReference type="ARBA" id="ARBA00006153"/>
    </source>
</evidence>
<keyword evidence="4" id="KW-1185">Reference proteome</keyword>
<dbReference type="CDD" id="cd03884">
    <property type="entry name" value="M20_bAS"/>
    <property type="match status" value="1"/>
</dbReference>
<dbReference type="Proteomes" id="UP001165962">
    <property type="component" value="Unassembled WGS sequence"/>
</dbReference>
<protein>
    <submittedName>
        <fullName evidence="3">M20 family metallo-hydrolase</fullName>
    </submittedName>
</protein>
<evidence type="ECO:0000313" key="3">
    <source>
        <dbReference type="EMBL" id="NHN31014.1"/>
    </source>
</evidence>
<dbReference type="PANTHER" id="PTHR32494">
    <property type="entry name" value="ALLANTOATE DEIMINASE-RELATED"/>
    <property type="match status" value="1"/>
</dbReference>
<dbReference type="RefSeq" id="WP_166150551.1">
    <property type="nucleotide sequence ID" value="NZ_JAAOIW010000004.1"/>
</dbReference>
<organism evidence="3 4">
    <name type="scientific">Paenibacillus agricola</name>
    <dbReference type="NCBI Taxonomy" id="2716264"/>
    <lineage>
        <taxon>Bacteria</taxon>
        <taxon>Bacillati</taxon>
        <taxon>Bacillota</taxon>
        <taxon>Bacilli</taxon>
        <taxon>Bacillales</taxon>
        <taxon>Paenibacillaceae</taxon>
        <taxon>Paenibacillus</taxon>
    </lineage>
</organism>
<evidence type="ECO:0000256" key="2">
    <source>
        <dbReference type="ARBA" id="ARBA00022801"/>
    </source>
</evidence>
<proteinExistence type="inferred from homology"/>
<evidence type="ECO:0000313" key="4">
    <source>
        <dbReference type="Proteomes" id="UP001165962"/>
    </source>
</evidence>
<gene>
    <name evidence="3" type="ORF">G9U52_14335</name>
</gene>
<dbReference type="Pfam" id="PF01546">
    <property type="entry name" value="Peptidase_M20"/>
    <property type="match status" value="1"/>
</dbReference>
<dbReference type="InterPro" id="IPR002933">
    <property type="entry name" value="Peptidase_M20"/>
</dbReference>
<dbReference type="NCBIfam" id="TIGR01879">
    <property type="entry name" value="hydantase"/>
    <property type="match status" value="1"/>
</dbReference>
<sequence length="456" mass="48850">MSKPYNEIVSNTDALILRFAREADDMLNWLAQYGAAPEGGVTRLLYTPEWQQAQQALAERMVSVGLTPYLDDAGNLFGRLQGMQEGVIVTGSHLDTVAHGGRFDGAYGIVAGVLALAYLKEKYGSPQRSIDIVSFAEEEGSRFPLTFWGSGTMTGRYSTVEPPLIYDAEGITLQAAMEAAGFGQGNDYRSGEGGQGGALAPAAGNGIQPIKAGDDRPQAYAASDWKAFIELHIEQGSVLEREDRQIGIVQGIVGQHRYTLEVKGEANHAGTTPMSYRKDALVGASEMVLAIREAAIAYGEPMVATVGRLEASPGASNVVAGSAVFTLDVRHPQIVVLDEFCESLLVKLQLIAEQAGLSLTVNPWMKAPPAMMNQELTDLARQVCGSRGFSSRDMYSGAGHDAQVLAPICPSTMVFVPSRAGISHSPDEYTKPEELATGIIVLIDILYALAYKEDTL</sequence>
<accession>A0ABX0JA07</accession>
<dbReference type="SUPFAM" id="SSF53187">
    <property type="entry name" value="Zn-dependent exopeptidases"/>
    <property type="match status" value="1"/>
</dbReference>